<dbReference type="HOGENOM" id="CLU_1804721_0_0_5"/>
<dbReference type="OrthoDB" id="1524955at2"/>
<protein>
    <submittedName>
        <fullName evidence="1">Uncharacterized protein</fullName>
    </submittedName>
</protein>
<evidence type="ECO:0000313" key="1">
    <source>
        <dbReference type="EMBL" id="ADP71298.1"/>
    </source>
</evidence>
<dbReference type="KEGG" id="rva:Rvan_2071"/>
<keyword evidence="2" id="KW-1185">Reference proteome</keyword>
<dbReference type="InterPro" id="IPR053722">
    <property type="entry name" value="Curli_assembly_CsgC/AgfC"/>
</dbReference>
<reference evidence="2" key="1">
    <citation type="journal article" date="2011" name="J. Bacteriol.">
        <title>Genome sequences of eight morphologically diverse alphaproteobacteria.</title>
        <authorList>
            <consortium name="US DOE Joint Genome Institute"/>
            <person name="Brown P.J."/>
            <person name="Kysela D.T."/>
            <person name="Buechlein A."/>
            <person name="Hemmerich C."/>
            <person name="Brun Y.V."/>
        </authorList>
    </citation>
    <scope>NUCLEOTIDE SEQUENCE [LARGE SCALE GENOMIC DNA]</scope>
    <source>
        <strain evidence="2">ATCC 17100 / ATH 3.1.1 / DSM 162 / LMG 4299</strain>
    </source>
</reference>
<sequence>MDRTKAPHRRARINAARGFLFASLATLMTTSVAHSQSAYGWIELKPVPGRNLLEITGRVLSPIPVNGAAFTLNIRRTNGGNVSTTKQAGGFDLSPNEDRALSSTSLNVEAGDELTIELKISANGKEVSRALLSIKGDDRSQKI</sequence>
<accession>E3I1Z7</accession>
<dbReference type="Gene3D" id="2.60.40.2420">
    <property type="match status" value="1"/>
</dbReference>
<name>E3I1Z7_RHOVT</name>
<dbReference type="AlphaFoldDB" id="E3I1Z7"/>
<organism evidence="1 2">
    <name type="scientific">Rhodomicrobium vannielii (strain ATCC 17100 / DSM 162 / LMG 4299 / NCIMB 10020 / ATH 3.1.1)</name>
    <dbReference type="NCBI Taxonomy" id="648757"/>
    <lineage>
        <taxon>Bacteria</taxon>
        <taxon>Pseudomonadati</taxon>
        <taxon>Pseudomonadota</taxon>
        <taxon>Alphaproteobacteria</taxon>
        <taxon>Hyphomicrobiales</taxon>
        <taxon>Hyphomicrobiaceae</taxon>
        <taxon>Rhodomicrobium</taxon>
    </lineage>
</organism>
<dbReference type="NCBIfam" id="NF041112">
    <property type="entry name" value="chap_CsgH_alph"/>
    <property type="match status" value="1"/>
</dbReference>
<gene>
    <name evidence="1" type="ordered locus">Rvan_2071</name>
</gene>
<evidence type="ECO:0000313" key="2">
    <source>
        <dbReference type="Proteomes" id="UP000001399"/>
    </source>
</evidence>
<dbReference type="RefSeq" id="WP_013419681.1">
    <property type="nucleotide sequence ID" value="NC_014664.1"/>
</dbReference>
<proteinExistence type="predicted"/>
<dbReference type="Proteomes" id="UP000001399">
    <property type="component" value="Chromosome"/>
</dbReference>
<dbReference type="EMBL" id="CP002292">
    <property type="protein sequence ID" value="ADP71298.1"/>
    <property type="molecule type" value="Genomic_DNA"/>
</dbReference>
<dbReference type="STRING" id="648757.Rvan_2071"/>
<dbReference type="InterPro" id="IPR047726">
    <property type="entry name" value="CsgH_dom"/>
</dbReference>